<evidence type="ECO:0000256" key="8">
    <source>
        <dbReference type="ARBA" id="ARBA00022989"/>
    </source>
</evidence>
<dbReference type="Pfam" id="PF08370">
    <property type="entry name" value="PDR_assoc"/>
    <property type="match status" value="1"/>
</dbReference>
<dbReference type="InterPro" id="IPR027417">
    <property type="entry name" value="P-loop_NTPase"/>
</dbReference>
<evidence type="ECO:0000313" key="13">
    <source>
        <dbReference type="Proteomes" id="UP000243579"/>
    </source>
</evidence>
<dbReference type="GO" id="GO:0005524">
    <property type="term" value="F:ATP binding"/>
    <property type="evidence" value="ECO:0007669"/>
    <property type="project" value="UniProtKB-KW"/>
</dbReference>
<feature type="domain" description="ABC transporter" evidence="11">
    <location>
        <begin position="663"/>
        <end position="905"/>
    </location>
</feature>
<evidence type="ECO:0000256" key="6">
    <source>
        <dbReference type="ARBA" id="ARBA00022741"/>
    </source>
</evidence>
<keyword evidence="9 10" id="KW-0472">Membrane</keyword>
<evidence type="ECO:0000256" key="4">
    <source>
        <dbReference type="ARBA" id="ARBA00022692"/>
    </source>
</evidence>
<name>A0A1V9Z3U8_ACHHY</name>
<dbReference type="Proteomes" id="UP000243579">
    <property type="component" value="Unassembled WGS sequence"/>
</dbReference>
<evidence type="ECO:0000256" key="1">
    <source>
        <dbReference type="ARBA" id="ARBA00004141"/>
    </source>
</evidence>
<dbReference type="InterPro" id="IPR013525">
    <property type="entry name" value="ABC2_TM"/>
</dbReference>
<dbReference type="InterPro" id="IPR013581">
    <property type="entry name" value="PDR_assoc"/>
</dbReference>
<dbReference type="Pfam" id="PF01061">
    <property type="entry name" value="ABC2_membrane"/>
    <property type="match status" value="2"/>
</dbReference>
<feature type="transmembrane region" description="Helical" evidence="10">
    <location>
        <begin position="504"/>
        <end position="523"/>
    </location>
</feature>
<feature type="transmembrane region" description="Helical" evidence="10">
    <location>
        <begin position="1111"/>
        <end position="1129"/>
    </location>
</feature>
<organism evidence="12 13">
    <name type="scientific">Achlya hypogyna</name>
    <name type="common">Oomycete</name>
    <name type="synonym">Protoachlya hypogyna</name>
    <dbReference type="NCBI Taxonomy" id="1202772"/>
    <lineage>
        <taxon>Eukaryota</taxon>
        <taxon>Sar</taxon>
        <taxon>Stramenopiles</taxon>
        <taxon>Oomycota</taxon>
        <taxon>Saprolegniomycetes</taxon>
        <taxon>Saprolegniales</taxon>
        <taxon>Achlyaceae</taxon>
        <taxon>Achlya</taxon>
    </lineage>
</organism>
<dbReference type="OrthoDB" id="66620at2759"/>
<evidence type="ECO:0000256" key="7">
    <source>
        <dbReference type="ARBA" id="ARBA00022840"/>
    </source>
</evidence>
<evidence type="ECO:0000256" key="3">
    <source>
        <dbReference type="ARBA" id="ARBA00022448"/>
    </source>
</evidence>
<dbReference type="AlphaFoldDB" id="A0A1V9Z3U8"/>
<dbReference type="Pfam" id="PF00005">
    <property type="entry name" value="ABC_tran"/>
    <property type="match status" value="2"/>
</dbReference>
<keyword evidence="3" id="KW-0813">Transport</keyword>
<dbReference type="InterPro" id="IPR003593">
    <property type="entry name" value="AAA+_ATPase"/>
</dbReference>
<evidence type="ECO:0000256" key="2">
    <source>
        <dbReference type="ARBA" id="ARBA00006012"/>
    </source>
</evidence>
<keyword evidence="6" id="KW-0547">Nucleotide-binding</keyword>
<protein>
    <submittedName>
        <fullName evidence="12">ATP-binding Cassette (ABC) Superfamily</fullName>
    </submittedName>
</protein>
<dbReference type="GO" id="GO:0016887">
    <property type="term" value="F:ATP hydrolysis activity"/>
    <property type="evidence" value="ECO:0007669"/>
    <property type="project" value="InterPro"/>
</dbReference>
<dbReference type="InterPro" id="IPR043926">
    <property type="entry name" value="ABCG_dom"/>
</dbReference>
<dbReference type="GO" id="GO:0140359">
    <property type="term" value="F:ABC-type transporter activity"/>
    <property type="evidence" value="ECO:0007669"/>
    <property type="project" value="InterPro"/>
</dbReference>
<gene>
    <name evidence="12" type="ORF">ACHHYP_03360</name>
</gene>
<keyword evidence="7 12" id="KW-0067">ATP-binding</keyword>
<dbReference type="PANTHER" id="PTHR19241">
    <property type="entry name" value="ATP-BINDING CASSETTE TRANSPORTER"/>
    <property type="match status" value="1"/>
</dbReference>
<dbReference type="InterPro" id="IPR034003">
    <property type="entry name" value="ABCG_PDR_2"/>
</dbReference>
<keyword evidence="8 10" id="KW-1133">Transmembrane helix</keyword>
<feature type="transmembrane region" description="Helical" evidence="10">
    <location>
        <begin position="1141"/>
        <end position="1160"/>
    </location>
</feature>
<comment type="similarity">
    <text evidence="2">Belongs to the ABC transporter superfamily. ABCG family. PDR (TC 3.A.1.205) subfamily.</text>
</comment>
<evidence type="ECO:0000259" key="11">
    <source>
        <dbReference type="PROSITE" id="PS50893"/>
    </source>
</evidence>
<feature type="domain" description="ABC transporter" evidence="11">
    <location>
        <begin position="18"/>
        <end position="273"/>
    </location>
</feature>
<dbReference type="STRING" id="1202772.A0A1V9Z3U8"/>
<feature type="transmembrane region" description="Helical" evidence="10">
    <location>
        <begin position="1000"/>
        <end position="1020"/>
    </location>
</feature>
<dbReference type="SUPFAM" id="SSF52540">
    <property type="entry name" value="P-loop containing nucleoside triphosphate hydrolases"/>
    <property type="match status" value="2"/>
</dbReference>
<feature type="transmembrane region" description="Helical" evidence="10">
    <location>
        <begin position="435"/>
        <end position="460"/>
    </location>
</feature>
<keyword evidence="5" id="KW-0677">Repeat</keyword>
<feature type="transmembrane region" description="Helical" evidence="10">
    <location>
        <begin position="1244"/>
        <end position="1263"/>
    </location>
</feature>
<feature type="transmembrane region" description="Helical" evidence="10">
    <location>
        <begin position="472"/>
        <end position="492"/>
    </location>
</feature>
<dbReference type="FunFam" id="3.40.50.300:FF:000289">
    <property type="entry name" value="ABC transporter G family member 31"/>
    <property type="match status" value="1"/>
</dbReference>
<dbReference type="CDD" id="cd03232">
    <property type="entry name" value="ABCG_PDR_domain2"/>
    <property type="match status" value="1"/>
</dbReference>
<dbReference type="Gene3D" id="3.40.50.300">
    <property type="entry name" value="P-loop containing nucleotide triphosphate hydrolases"/>
    <property type="match status" value="2"/>
</dbReference>
<reference evidence="12 13" key="1">
    <citation type="journal article" date="2014" name="Genome Biol. Evol.">
        <title>The secreted proteins of Achlya hypogyna and Thraustotheca clavata identify the ancestral oomycete secretome and reveal gene acquisitions by horizontal gene transfer.</title>
        <authorList>
            <person name="Misner I."/>
            <person name="Blouin N."/>
            <person name="Leonard G."/>
            <person name="Richards T.A."/>
            <person name="Lane C.E."/>
        </authorList>
    </citation>
    <scope>NUCLEOTIDE SEQUENCE [LARGE SCALE GENOMIC DNA]</scope>
    <source>
        <strain evidence="12 13">ATCC 48635</strain>
    </source>
</reference>
<comment type="subcellular location">
    <subcellularLocation>
        <location evidence="1">Membrane</location>
        <topology evidence="1">Multi-pass membrane protein</topology>
    </subcellularLocation>
</comment>
<evidence type="ECO:0000256" key="9">
    <source>
        <dbReference type="ARBA" id="ARBA00023136"/>
    </source>
</evidence>
<feature type="transmembrane region" description="Helical" evidence="10">
    <location>
        <begin position="1072"/>
        <end position="1099"/>
    </location>
</feature>
<keyword evidence="13" id="KW-1185">Reference proteome</keyword>
<feature type="transmembrane region" description="Helical" evidence="10">
    <location>
        <begin position="366"/>
        <end position="383"/>
    </location>
</feature>
<feature type="transmembrane region" description="Helical" evidence="10">
    <location>
        <begin position="1032"/>
        <end position="1051"/>
    </location>
</feature>
<evidence type="ECO:0000256" key="5">
    <source>
        <dbReference type="ARBA" id="ARBA00022737"/>
    </source>
</evidence>
<dbReference type="GO" id="GO:0016020">
    <property type="term" value="C:membrane"/>
    <property type="evidence" value="ECO:0007669"/>
    <property type="project" value="UniProtKB-SubCell"/>
</dbReference>
<dbReference type="Pfam" id="PF19055">
    <property type="entry name" value="ABC2_membrane_7"/>
    <property type="match status" value="1"/>
</dbReference>
<keyword evidence="4 10" id="KW-0812">Transmembrane</keyword>
<evidence type="ECO:0000256" key="10">
    <source>
        <dbReference type="SAM" id="Phobius"/>
    </source>
</evidence>
<comment type="caution">
    <text evidence="12">The sequence shown here is derived from an EMBL/GenBank/DDBJ whole genome shotgun (WGS) entry which is preliminary data.</text>
</comment>
<feature type="transmembrane region" description="Helical" evidence="10">
    <location>
        <begin position="589"/>
        <end position="612"/>
    </location>
</feature>
<proteinExistence type="inferred from homology"/>
<dbReference type="SMART" id="SM00382">
    <property type="entry name" value="AAA"/>
    <property type="match status" value="2"/>
</dbReference>
<dbReference type="EMBL" id="JNBR01000448">
    <property type="protein sequence ID" value="OQR92668.1"/>
    <property type="molecule type" value="Genomic_DNA"/>
</dbReference>
<accession>A0A1V9Z3U8</accession>
<feature type="transmembrane region" description="Helical" evidence="10">
    <location>
        <begin position="389"/>
        <end position="414"/>
    </location>
</feature>
<sequence>MTASTMAQMAPPTLVSSIRSLWASKHTVKKDILHPMSGVFQPGTTTLVLGQPGSGKSSLLKLLSGQFHADKNVTIDGSVTYNGVASAAMAAQIPQLTSYAGQREVHYPTLTVKETLAFAHGCSGSVPPRLAQAASPSFLTDLWTVFPGVVAKLMGLQHCEDTVVGNAMLRGVSGGERRRVTMGEMEFGLKPAAFLDEISTGLDSAAAYDIVDAQRSLARATHKTVVIALLQPAPEVYDLFDQLLLLNDGHVLYHGPRAAALDYFAGLGIRCPAYRDVADFLVDLGTAQQDQYDAPASAPRTPEAFADAFRRSSIYAAMLAQLEAAPLPAAPAVAPFAVGFGASTRALLERQLRVYLRNAELVQGRLGLVLIMSLLYSTSFYQVDTTNIITVLGVIFTAVLFLAVGQIPTLPMVLDARAVFYKHKAAGFHRTSSYVLAQCLVQVPFAVLETLVFGSIMYWITGFAAEAGAFLIYLLVLLLTNLVFSTWFFFIGVASPNMLVADPVALLCVMVFVVFAGFIVSAADLPSYLIWLYWIDPLAWVVRALAVNQYSTSEFQTCTHAGIDYCATGGTTFGDALLGHYGIRTGTEWIWYGVAFLVACYVLFMGLAYLALEYIRYDDTDHSIVVVAEEDATDDAYTAGPKTPATVVVAMSTSDRAVTPVTLAFENIKYTVPNPTKGEPDLQLLKGISGFALPGTITALMGSSGAGKTTLMDVIAGRKTGGTIEGTVLLNGYAATDLAIRRSTGYCEQMDIHSETATFREALQFSAMLRQSDDIPACDKLAFAEECLELLDMQTLGDKMIRGSSVEQMKRLTIGVELAAAPSVLFLDEPTSGLDARSAKIVMTGIRKIASTGRTVVCTIHQPSTEVFTMFDSLLLLKRGGETVFFGDLGPNASHMIEYFTALPGTPPLVPGANPATWMLEVIGAGVEARGTASVDFPAAFVASAEHRALQASLAHHTTAHPSRPELTFGSKRAASSWTQCKMVTQRFFRMYWRTPSYNTTRVLVSIFLALFIGLIYQGVNYGTFSGATGGVGMIYLSSLFVGMVTFYSVIPLAVEDRAAFYRERAAQTYNAVWYFVAATVVEVPYSFVTAYAFTVVFYPLVGLNESVAAAAYYGLNLSLFLLLNVYLGQLMAYSMPNVDVAGLLGFLLNSIFMLFMGFAPPASQIPSAYRWLYTVSPPKFTMALLTAETFAKCTDGTQRGCHVMTSVPETVLQAMHVPNITVKAYIEAMYEMKYDDAGLNTRATLLCVLLFLILNAFALRFINHQKK</sequence>
<dbReference type="FunFam" id="3.40.50.300:FF:000528">
    <property type="entry name" value="ABC transporter G family member 31"/>
    <property type="match status" value="1"/>
</dbReference>
<evidence type="ECO:0000313" key="12">
    <source>
        <dbReference type="EMBL" id="OQR92668.1"/>
    </source>
</evidence>
<dbReference type="PROSITE" id="PS50893">
    <property type="entry name" value="ABC_TRANSPORTER_2"/>
    <property type="match status" value="2"/>
</dbReference>
<dbReference type="InterPro" id="IPR003439">
    <property type="entry name" value="ABC_transporter-like_ATP-bd"/>
</dbReference>